<dbReference type="PROSITE" id="PS51257">
    <property type="entry name" value="PROKAR_LIPOPROTEIN"/>
    <property type="match status" value="1"/>
</dbReference>
<feature type="domain" description="PBP" evidence="2">
    <location>
        <begin position="29"/>
        <end position="291"/>
    </location>
</feature>
<dbReference type="EMBL" id="SOML01000002">
    <property type="protein sequence ID" value="TFD97974.1"/>
    <property type="molecule type" value="Genomic_DNA"/>
</dbReference>
<sequence length="318" mass="34236">MKTIHFIVLAGAVLLLSCSGKSKQEPASADGLSGEIQLSGAFALYPMAVKWADEFKKLHPNVRIDVSGGGAGKGMTDALAGVVDLGMVSREIYPEEKAKGAFAIAVVKDAVVPTINANNPESANIKRIGLKKEVAQRLWNNEITTWGGILGTDSKIPVHVFTRSDACGAAETFAAWLGRKQENLRATAVFGDPGVASAVQKDRVGIGYNNIAYAYDQKTKKPFEGLSIIPLDTNGNGQIDPEEDFYESTESLIAAINDGRYPSPPARDLYLVAKSKPTKPEVIEFLKYILTEGQKYAGETGYIGLSQEKLKAENENLK</sequence>
<dbReference type="PANTHER" id="PTHR30570:SF1">
    <property type="entry name" value="PHOSPHATE-BINDING PROTEIN PSTS"/>
    <property type="match status" value="1"/>
</dbReference>
<reference evidence="3 4" key="1">
    <citation type="submission" date="2019-03" db="EMBL/GenBank/DDBJ databases">
        <title>San Antonio Military Medical Center submission to MRSN (WRAIR), pending publication.</title>
        <authorList>
            <person name="Blyth D.M."/>
            <person name="Mccarthy S.L."/>
            <person name="Schall S.E."/>
            <person name="Stam J.A."/>
            <person name="Ong A.C."/>
            <person name="Mcgann P.T."/>
        </authorList>
    </citation>
    <scope>NUCLEOTIDE SEQUENCE [LARGE SCALE GENOMIC DNA]</scope>
    <source>
        <strain evidence="3 4">MRSN571793</strain>
    </source>
</reference>
<dbReference type="STRING" id="1121485.GCA_000426485_02455"/>
<proteinExistence type="predicted"/>
<comment type="caution">
    <text evidence="3">The sequence shown here is derived from an EMBL/GenBank/DDBJ whole genome shotgun (WGS) entry which is preliminary data.</text>
</comment>
<protein>
    <submittedName>
        <fullName evidence="3">Phosphate ABC transporter substrate-binding protein</fullName>
    </submittedName>
</protein>
<evidence type="ECO:0000313" key="4">
    <source>
        <dbReference type="Proteomes" id="UP000297861"/>
    </source>
</evidence>
<accession>A0A4Y8L739</accession>
<dbReference type="OrthoDB" id="1082996at2"/>
<evidence type="ECO:0000256" key="1">
    <source>
        <dbReference type="ARBA" id="ARBA00022729"/>
    </source>
</evidence>
<name>A0A4Y8L739_9BACT</name>
<dbReference type="InterPro" id="IPR050811">
    <property type="entry name" value="Phosphate_ABC_transporter"/>
</dbReference>
<dbReference type="RefSeq" id="WP_134435710.1">
    <property type="nucleotide sequence ID" value="NZ_SOML01000002.1"/>
</dbReference>
<dbReference type="PANTHER" id="PTHR30570">
    <property type="entry name" value="PERIPLASMIC PHOSPHATE BINDING COMPONENT OF PHOSPHATE ABC TRANSPORTER"/>
    <property type="match status" value="1"/>
</dbReference>
<dbReference type="Gene3D" id="3.40.190.10">
    <property type="entry name" value="Periplasmic binding protein-like II"/>
    <property type="match status" value="2"/>
</dbReference>
<dbReference type="Pfam" id="PF12849">
    <property type="entry name" value="PBP_like_2"/>
    <property type="match status" value="1"/>
</dbReference>
<organism evidence="3 4">
    <name type="scientific">Dysgonomonas capnocytophagoides</name>
    <dbReference type="NCBI Taxonomy" id="45254"/>
    <lineage>
        <taxon>Bacteria</taxon>
        <taxon>Pseudomonadati</taxon>
        <taxon>Bacteroidota</taxon>
        <taxon>Bacteroidia</taxon>
        <taxon>Bacteroidales</taxon>
        <taxon>Dysgonomonadaceae</taxon>
        <taxon>Dysgonomonas</taxon>
    </lineage>
</organism>
<dbReference type="InterPro" id="IPR024370">
    <property type="entry name" value="PBP_domain"/>
</dbReference>
<dbReference type="Proteomes" id="UP000297861">
    <property type="component" value="Unassembled WGS sequence"/>
</dbReference>
<evidence type="ECO:0000313" key="3">
    <source>
        <dbReference type="EMBL" id="TFD97974.1"/>
    </source>
</evidence>
<dbReference type="AlphaFoldDB" id="A0A4Y8L739"/>
<gene>
    <name evidence="3" type="ORF">E2605_04985</name>
</gene>
<evidence type="ECO:0000259" key="2">
    <source>
        <dbReference type="Pfam" id="PF12849"/>
    </source>
</evidence>
<dbReference type="SUPFAM" id="SSF53850">
    <property type="entry name" value="Periplasmic binding protein-like II"/>
    <property type="match status" value="1"/>
</dbReference>
<keyword evidence="1" id="KW-0732">Signal</keyword>
<keyword evidence="4" id="KW-1185">Reference proteome</keyword>